<evidence type="ECO:0000313" key="1">
    <source>
        <dbReference type="Proteomes" id="UP000887566"/>
    </source>
</evidence>
<accession>A0A914UQ92</accession>
<dbReference type="WBParaSite" id="PSAMB.scaffold1167size35082.g11410.t1">
    <property type="protein sequence ID" value="PSAMB.scaffold1167size35082.g11410.t1"/>
    <property type="gene ID" value="PSAMB.scaffold1167size35082.g11410"/>
</dbReference>
<evidence type="ECO:0000313" key="2">
    <source>
        <dbReference type="WBParaSite" id="PSAMB.scaffold1167size35082.g11410.t1"/>
    </source>
</evidence>
<proteinExistence type="predicted"/>
<keyword evidence="1" id="KW-1185">Reference proteome</keyword>
<name>A0A914UQ92_9BILA</name>
<dbReference type="Proteomes" id="UP000887566">
    <property type="component" value="Unplaced"/>
</dbReference>
<reference evidence="2" key="1">
    <citation type="submission" date="2022-11" db="UniProtKB">
        <authorList>
            <consortium name="WormBaseParasite"/>
        </authorList>
    </citation>
    <scope>IDENTIFICATION</scope>
</reference>
<organism evidence="1 2">
    <name type="scientific">Plectus sambesii</name>
    <dbReference type="NCBI Taxonomy" id="2011161"/>
    <lineage>
        <taxon>Eukaryota</taxon>
        <taxon>Metazoa</taxon>
        <taxon>Ecdysozoa</taxon>
        <taxon>Nematoda</taxon>
        <taxon>Chromadorea</taxon>
        <taxon>Plectida</taxon>
        <taxon>Plectina</taxon>
        <taxon>Plectoidea</taxon>
        <taxon>Plectidae</taxon>
        <taxon>Plectus</taxon>
    </lineage>
</organism>
<protein>
    <submittedName>
        <fullName evidence="2">Uncharacterized protein</fullName>
    </submittedName>
</protein>
<dbReference type="AlphaFoldDB" id="A0A914UQ92"/>
<sequence>MVCCAWACGVFKRNPAGWDVSSTYHSEDVLVNQANITPESSMSSKEICWGSVAGSVALGTAVGFVLYHPQSPFAQRRRELGRQEETSTEISAQLISSAAIGYTIAAHAKSGWFPLTAPRDPIHIGMGLAALTAVLELPNALAEHRNIQLFTLNRVHDFVVVTTIASIMKQFI</sequence>